<accession>A0ABS4ERZ8</accession>
<dbReference type="EMBL" id="JAGGJV010000008">
    <property type="protein sequence ID" value="MBP1860723.1"/>
    <property type="molecule type" value="Genomic_DNA"/>
</dbReference>
<dbReference type="InterPro" id="IPR023296">
    <property type="entry name" value="Glyco_hydro_beta-prop_sf"/>
</dbReference>
<dbReference type="SUPFAM" id="SSF75005">
    <property type="entry name" value="Arabinanase/levansucrase/invertase"/>
    <property type="match status" value="1"/>
</dbReference>
<gene>
    <name evidence="2" type="ORF">J2Z75_004244</name>
</gene>
<dbReference type="PROSITE" id="PS51257">
    <property type="entry name" value="PROKAR_LIPOPROTEIN"/>
    <property type="match status" value="1"/>
</dbReference>
<evidence type="ECO:0008006" key="4">
    <source>
        <dbReference type="Google" id="ProtNLM"/>
    </source>
</evidence>
<feature type="signal peptide" evidence="1">
    <location>
        <begin position="1"/>
        <end position="23"/>
    </location>
</feature>
<protein>
    <recommendedName>
        <fullName evidence="4">Glycosyl hydrolase family 32 N-terminal domain-containing protein</fullName>
    </recommendedName>
</protein>
<feature type="chain" id="PRO_5045875048" description="Glycosyl hydrolase family 32 N-terminal domain-containing protein" evidence="1">
    <location>
        <begin position="24"/>
        <end position="393"/>
    </location>
</feature>
<evidence type="ECO:0000256" key="1">
    <source>
        <dbReference type="SAM" id="SignalP"/>
    </source>
</evidence>
<name>A0ABS4ERZ8_9HYPH</name>
<evidence type="ECO:0000313" key="2">
    <source>
        <dbReference type="EMBL" id="MBP1860723.1"/>
    </source>
</evidence>
<dbReference type="Gene3D" id="2.115.10.20">
    <property type="entry name" value="Glycosyl hydrolase domain, family 43"/>
    <property type="match status" value="2"/>
</dbReference>
<dbReference type="PANTHER" id="PTHR35279:SF1">
    <property type="entry name" value="ARABINANASE_LEVANSUCRASE_INVERTASE"/>
    <property type="match status" value="1"/>
</dbReference>
<dbReference type="Proteomes" id="UP000823786">
    <property type="component" value="Unassembled WGS sequence"/>
</dbReference>
<proteinExistence type="predicted"/>
<dbReference type="PANTHER" id="PTHR35279">
    <property type="match status" value="1"/>
</dbReference>
<keyword evidence="1" id="KW-0732">Signal</keyword>
<comment type="caution">
    <text evidence="2">The sequence shown here is derived from an EMBL/GenBank/DDBJ whole genome shotgun (WGS) entry which is preliminary data.</text>
</comment>
<dbReference type="RefSeq" id="WP_209854728.1">
    <property type="nucleotide sequence ID" value="NZ_JAGGJV010000008.1"/>
</dbReference>
<keyword evidence="3" id="KW-1185">Reference proteome</keyword>
<sequence>MKAVIAPIFVFALSICLASSCMADEKGVQSPPATHQAATLNHGPRWTRNPSNLIINPSHFSLPTGELGFNTSDPCVLYSEKTKSWHAFFSSNSDKLDKQFLMHATSKEATNGWRVLPLPALDAGAANSWDARTVETCSIVEIEVGPTQSNYYLFYSGANTMDGDDADVYSMGLAFSTDLQSFHRIDARNSPKKADGLLFDPVEAFPKTPGVTSGVVTDPSVMYQDGSFKMWFFCAAKNESGEFIDGGICYASSADGLNWQHQGALPTLMNDKAPGVIAQQPTVIYNPQSRLYEMWAVIDDPAYASYGIEGLAVGGYFHATSADGLQWTYTDKTAYDFTWDSTIPSENKGMGNGPTVVYAKGIYYLFYSSFSDQRIPTVDYPPFTWGLNLAIKN</sequence>
<evidence type="ECO:0000313" key="3">
    <source>
        <dbReference type="Proteomes" id="UP000823786"/>
    </source>
</evidence>
<organism evidence="2 3">
    <name type="scientific">Rhizobium herbae</name>
    <dbReference type="NCBI Taxonomy" id="508661"/>
    <lineage>
        <taxon>Bacteria</taxon>
        <taxon>Pseudomonadati</taxon>
        <taxon>Pseudomonadota</taxon>
        <taxon>Alphaproteobacteria</taxon>
        <taxon>Hyphomicrobiales</taxon>
        <taxon>Rhizobiaceae</taxon>
        <taxon>Rhizobium/Agrobacterium group</taxon>
        <taxon>Rhizobium</taxon>
    </lineage>
</organism>
<reference evidence="2 3" key="1">
    <citation type="submission" date="2021-03" db="EMBL/GenBank/DDBJ databases">
        <title>Genomic Encyclopedia of Type Strains, Phase IV (KMG-IV): sequencing the most valuable type-strain genomes for metagenomic binning, comparative biology and taxonomic classification.</title>
        <authorList>
            <person name="Goeker M."/>
        </authorList>
    </citation>
    <scope>NUCLEOTIDE SEQUENCE [LARGE SCALE GENOMIC DNA]</scope>
    <source>
        <strain evidence="2 3">DSM 26427</strain>
    </source>
</reference>